<evidence type="ECO:0000259" key="2">
    <source>
        <dbReference type="Pfam" id="PF02698"/>
    </source>
</evidence>
<dbReference type="RefSeq" id="WP_163085095.1">
    <property type="nucleotide sequence ID" value="NZ_JAAAWN010000010.1"/>
</dbReference>
<feature type="transmembrane region" description="Helical" evidence="1">
    <location>
        <begin position="44"/>
        <end position="64"/>
    </location>
</feature>
<proteinExistence type="predicted"/>
<feature type="transmembrane region" description="Helical" evidence="1">
    <location>
        <begin position="6"/>
        <end position="32"/>
    </location>
</feature>
<dbReference type="EMBL" id="JAAAWN010000010">
    <property type="protein sequence ID" value="NDV91419.1"/>
    <property type="molecule type" value="Genomic_DNA"/>
</dbReference>
<dbReference type="InterPro" id="IPR003848">
    <property type="entry name" value="DUF218"/>
</dbReference>
<keyword evidence="1" id="KW-0472">Membrane</keyword>
<dbReference type="AlphaFoldDB" id="A0A7X5LLB7"/>
<protein>
    <submittedName>
        <fullName evidence="3">YdcF family protein</fullName>
    </submittedName>
</protein>
<organism evidence="3 4">
    <name type="scientific">Alteromonas profundi</name>
    <dbReference type="NCBI Taxonomy" id="2696062"/>
    <lineage>
        <taxon>Bacteria</taxon>
        <taxon>Pseudomonadati</taxon>
        <taxon>Pseudomonadota</taxon>
        <taxon>Gammaproteobacteria</taxon>
        <taxon>Alteromonadales</taxon>
        <taxon>Alteromonadaceae</taxon>
        <taxon>Alteromonas/Salinimonas group</taxon>
        <taxon>Alteromonas</taxon>
    </lineage>
</organism>
<comment type="caution">
    <text evidence="3">The sequence shown here is derived from an EMBL/GenBank/DDBJ whole genome shotgun (WGS) entry which is preliminary data.</text>
</comment>
<sequence>MDVLKSIAVTLTSPLIFALALLLSGWLLNIAAKYKLARFCRVTALIWLAVFSQPYVSNLLLYPLEYSRAPQNNAPPPKYIHVLACYYNTLGNMSEVSRWSNCSIERNIEAFRQYIASQQRAKIIVTGGNFLANKDVFYANKAADFFVSLGVPLGDILTLPSGTNTQEEAQEVLRIYDNGPLLVVSSATHIKRLTMIYAPITQNVSFQAVDYHSDGRLTPHLTLPKLWALTNAQHAFYEYLALAKFHLTS</sequence>
<dbReference type="Pfam" id="PF02698">
    <property type="entry name" value="DUF218"/>
    <property type="match status" value="1"/>
</dbReference>
<keyword evidence="4" id="KW-1185">Reference proteome</keyword>
<gene>
    <name evidence="3" type="ORF">GTH32_09525</name>
</gene>
<evidence type="ECO:0000256" key="1">
    <source>
        <dbReference type="SAM" id="Phobius"/>
    </source>
</evidence>
<reference evidence="3 4" key="1">
    <citation type="submission" date="2020-01" db="EMBL/GenBank/DDBJ databases">
        <authorList>
            <person name="Chen J."/>
            <person name="Zhu S."/>
            <person name="Yang J."/>
        </authorList>
    </citation>
    <scope>NUCLEOTIDE SEQUENCE [LARGE SCALE GENOMIC DNA]</scope>
    <source>
        <strain evidence="3 4">345S023</strain>
    </source>
</reference>
<name>A0A7X5LLB7_9ALTE</name>
<accession>A0A7X5LLB7</accession>
<dbReference type="Proteomes" id="UP000470213">
    <property type="component" value="Unassembled WGS sequence"/>
</dbReference>
<keyword evidence="1" id="KW-0812">Transmembrane</keyword>
<feature type="domain" description="DUF218" evidence="2">
    <location>
        <begin position="103"/>
        <end position="241"/>
    </location>
</feature>
<dbReference type="CDD" id="cd06259">
    <property type="entry name" value="YdcF-like"/>
    <property type="match status" value="1"/>
</dbReference>
<evidence type="ECO:0000313" key="3">
    <source>
        <dbReference type="EMBL" id="NDV91419.1"/>
    </source>
</evidence>
<keyword evidence="1" id="KW-1133">Transmembrane helix</keyword>
<evidence type="ECO:0000313" key="4">
    <source>
        <dbReference type="Proteomes" id="UP000470213"/>
    </source>
</evidence>